<sequence length="151" mass="16926">MKHWWLTLLCAVIALPSWADSAATEKRMLDIAAELRCLVCQNESIAASRADLAVDLRQQIREQIQAGKSDTEIRTYMVDRYGDFVLYRTPLKATTLLLWFGPMLLLAFGLLVLATTLRRRKNSVADASLSDDERKRAQALLAQTTDNGTSP</sequence>
<keyword evidence="6 7" id="KW-0408">Iron</keyword>
<dbReference type="RefSeq" id="WP_102071088.1">
    <property type="nucleotide sequence ID" value="NZ_PDNV01000010.1"/>
</dbReference>
<keyword evidence="4 7" id="KW-0732">Signal</keyword>
<dbReference type="Pfam" id="PF03918">
    <property type="entry name" value="CcmH"/>
    <property type="match status" value="1"/>
</dbReference>
<gene>
    <name evidence="9" type="ORF">CR155_16275</name>
</gene>
<evidence type="ECO:0000256" key="7">
    <source>
        <dbReference type="RuleBase" id="RU364112"/>
    </source>
</evidence>
<dbReference type="PANTHER" id="PTHR47870">
    <property type="entry name" value="CYTOCHROME C-TYPE BIOGENESIS PROTEIN CCMH"/>
    <property type="match status" value="1"/>
</dbReference>
<evidence type="ECO:0000256" key="6">
    <source>
        <dbReference type="ARBA" id="ARBA00023004"/>
    </source>
</evidence>
<dbReference type="CDD" id="cd16378">
    <property type="entry name" value="CcmH_N"/>
    <property type="match status" value="1"/>
</dbReference>
<dbReference type="AlphaFoldDB" id="A0A2N4UD46"/>
<comment type="function">
    <text evidence="7">Possible subunit of a heme lyase.</text>
</comment>
<dbReference type="PANTHER" id="PTHR47870:SF1">
    <property type="entry name" value="CYTOCHROME C-TYPE BIOGENESIS PROTEIN CCMH"/>
    <property type="match status" value="1"/>
</dbReference>
<evidence type="ECO:0000256" key="2">
    <source>
        <dbReference type="ARBA" id="ARBA00022617"/>
    </source>
</evidence>
<feature type="transmembrane region" description="Helical" evidence="7">
    <location>
        <begin position="96"/>
        <end position="114"/>
    </location>
</feature>
<dbReference type="InterPro" id="IPR005616">
    <property type="entry name" value="CcmH/CycL/Ccl2/NrfF_N"/>
</dbReference>
<dbReference type="EMBL" id="PDNV01000010">
    <property type="protein sequence ID" value="PLC52956.1"/>
    <property type="molecule type" value="Genomic_DNA"/>
</dbReference>
<evidence type="ECO:0000259" key="8">
    <source>
        <dbReference type="Pfam" id="PF03918"/>
    </source>
</evidence>
<dbReference type="GO" id="GO:0046872">
    <property type="term" value="F:metal ion binding"/>
    <property type="evidence" value="ECO:0007669"/>
    <property type="project" value="UniProtKB-KW"/>
</dbReference>
<keyword evidence="2 7" id="KW-0349">Heme</keyword>
<evidence type="ECO:0000256" key="3">
    <source>
        <dbReference type="ARBA" id="ARBA00022723"/>
    </source>
</evidence>
<evidence type="ECO:0000313" key="10">
    <source>
        <dbReference type="Proteomes" id="UP000234328"/>
    </source>
</evidence>
<dbReference type="InterPro" id="IPR038297">
    <property type="entry name" value="CcmH/CycL/NrfF/Ccl2_sf"/>
</dbReference>
<organism evidence="9 10">
    <name type="scientific">Pollutimonas nitritireducens</name>
    <dbReference type="NCBI Taxonomy" id="2045209"/>
    <lineage>
        <taxon>Bacteria</taxon>
        <taxon>Pseudomonadati</taxon>
        <taxon>Pseudomonadota</taxon>
        <taxon>Betaproteobacteria</taxon>
        <taxon>Burkholderiales</taxon>
        <taxon>Alcaligenaceae</taxon>
        <taxon>Pollutimonas</taxon>
    </lineage>
</organism>
<feature type="signal peptide" evidence="7">
    <location>
        <begin position="1"/>
        <end position="19"/>
    </location>
</feature>
<dbReference type="OrthoDB" id="9804975at2"/>
<keyword evidence="7" id="KW-1133">Transmembrane helix</keyword>
<keyword evidence="3 7" id="KW-0479">Metal-binding</keyword>
<dbReference type="FunFam" id="1.10.8.640:FF:000001">
    <property type="entry name" value="Cytochrome c-type biogenesis protein"/>
    <property type="match status" value="1"/>
</dbReference>
<dbReference type="GO" id="GO:0017004">
    <property type="term" value="P:cytochrome complex assembly"/>
    <property type="evidence" value="ECO:0007669"/>
    <property type="project" value="UniProtKB-KW"/>
</dbReference>
<name>A0A2N4UD46_9BURK</name>
<feature type="domain" description="CcmH/CycL/Ccl2/NrfF N-terminal" evidence="8">
    <location>
        <begin position="19"/>
        <end position="141"/>
    </location>
</feature>
<dbReference type="Proteomes" id="UP000234328">
    <property type="component" value="Unassembled WGS sequence"/>
</dbReference>
<evidence type="ECO:0000256" key="1">
    <source>
        <dbReference type="ARBA" id="ARBA00010342"/>
    </source>
</evidence>
<feature type="chain" id="PRO_5014492979" description="Cytochrome c-type biogenesis protein" evidence="7">
    <location>
        <begin position="20"/>
        <end position="151"/>
    </location>
</feature>
<dbReference type="Gene3D" id="1.10.8.640">
    <property type="entry name" value="Cytochrome C biogenesis protein"/>
    <property type="match status" value="1"/>
</dbReference>
<evidence type="ECO:0000256" key="5">
    <source>
        <dbReference type="ARBA" id="ARBA00022748"/>
    </source>
</evidence>
<keyword evidence="5" id="KW-0201">Cytochrome c-type biogenesis</keyword>
<comment type="similarity">
    <text evidence="1 7">Belongs to the CcmH/CycL/Ccl2/NrfF family.</text>
</comment>
<evidence type="ECO:0000313" key="9">
    <source>
        <dbReference type="EMBL" id="PLC52956.1"/>
    </source>
</evidence>
<reference evidence="9 10" key="1">
    <citation type="submission" date="2017-10" db="EMBL/GenBank/DDBJ databases">
        <title>Two draft genome sequences of Pusillimonas sp. strains isolated from a nitrate- and radionuclide-contaminated groundwater in Russia.</title>
        <authorList>
            <person name="Grouzdev D.S."/>
            <person name="Tourova T.P."/>
            <person name="Goeva M.A."/>
            <person name="Babich T.L."/>
            <person name="Sokolova D.S."/>
            <person name="Abdullin R."/>
            <person name="Poltaraus A.B."/>
            <person name="Toshchakov S.V."/>
            <person name="Nazina T.N."/>
        </authorList>
    </citation>
    <scope>NUCLEOTIDE SEQUENCE [LARGE SCALE GENOMIC DNA]</scope>
    <source>
        <strain evidence="9 10">JR1/69-2-13</strain>
    </source>
</reference>
<dbReference type="InterPro" id="IPR051263">
    <property type="entry name" value="C-type_cytochrome_biogenesis"/>
</dbReference>
<proteinExistence type="inferred from homology"/>
<protein>
    <recommendedName>
        <fullName evidence="7">Cytochrome c-type biogenesis protein</fullName>
    </recommendedName>
</protein>
<accession>A0A2N4UD46</accession>
<keyword evidence="10" id="KW-1185">Reference proteome</keyword>
<keyword evidence="7" id="KW-0472">Membrane</keyword>
<evidence type="ECO:0000256" key="4">
    <source>
        <dbReference type="ARBA" id="ARBA00022729"/>
    </source>
</evidence>
<keyword evidence="7" id="KW-0812">Transmembrane</keyword>
<comment type="caution">
    <text evidence="9">The sequence shown here is derived from an EMBL/GenBank/DDBJ whole genome shotgun (WGS) entry which is preliminary data.</text>
</comment>
<dbReference type="GO" id="GO:0005886">
    <property type="term" value="C:plasma membrane"/>
    <property type="evidence" value="ECO:0007669"/>
    <property type="project" value="TreeGrafter"/>
</dbReference>